<evidence type="ECO:0000256" key="13">
    <source>
        <dbReference type="ARBA" id="ARBA00038933"/>
    </source>
</evidence>
<keyword evidence="18" id="KW-1185">Reference proteome</keyword>
<organism evidence="17 18">
    <name type="scientific">Athelia psychrophila</name>
    <dbReference type="NCBI Taxonomy" id="1759441"/>
    <lineage>
        <taxon>Eukaryota</taxon>
        <taxon>Fungi</taxon>
        <taxon>Dikarya</taxon>
        <taxon>Basidiomycota</taxon>
        <taxon>Agaricomycotina</taxon>
        <taxon>Agaricomycetes</taxon>
        <taxon>Agaricomycetidae</taxon>
        <taxon>Atheliales</taxon>
        <taxon>Atheliaceae</taxon>
        <taxon>Athelia</taxon>
    </lineage>
</organism>
<feature type="chain" id="PRO_5007877289" description="galacturonan 1,4-alpha-galacturonidase" evidence="16">
    <location>
        <begin position="19"/>
        <end position="457"/>
    </location>
</feature>
<dbReference type="GO" id="GO:0071555">
    <property type="term" value="P:cell wall organization"/>
    <property type="evidence" value="ECO:0007669"/>
    <property type="project" value="UniProtKB-KW"/>
</dbReference>
<dbReference type="OrthoDB" id="187139at2759"/>
<dbReference type="Proteomes" id="UP000076532">
    <property type="component" value="Unassembled WGS sequence"/>
</dbReference>
<comment type="similarity">
    <text evidence="2 15">Belongs to the glycosyl hydrolase 28 family.</text>
</comment>
<feature type="signal peptide" evidence="16">
    <location>
        <begin position="1"/>
        <end position="18"/>
    </location>
</feature>
<evidence type="ECO:0000256" key="8">
    <source>
        <dbReference type="ARBA" id="ARBA00023277"/>
    </source>
</evidence>
<keyword evidence="7" id="KW-0325">Glycoprotein</keyword>
<keyword evidence="4 16" id="KW-0732">Signal</keyword>
<evidence type="ECO:0000256" key="2">
    <source>
        <dbReference type="ARBA" id="ARBA00008834"/>
    </source>
</evidence>
<dbReference type="AlphaFoldDB" id="A0A166MB62"/>
<dbReference type="InterPro" id="IPR012334">
    <property type="entry name" value="Pectin_lyas_fold"/>
</dbReference>
<evidence type="ECO:0000313" key="17">
    <source>
        <dbReference type="EMBL" id="KZP23818.1"/>
    </source>
</evidence>
<evidence type="ECO:0000256" key="11">
    <source>
        <dbReference type="ARBA" id="ARBA00023326"/>
    </source>
</evidence>
<evidence type="ECO:0000313" key="18">
    <source>
        <dbReference type="Proteomes" id="UP000076532"/>
    </source>
</evidence>
<dbReference type="Gene3D" id="2.160.20.10">
    <property type="entry name" value="Single-stranded right-handed beta-helix, Pectin lyase-like"/>
    <property type="match status" value="1"/>
</dbReference>
<name>A0A166MB62_9AGAM</name>
<evidence type="ECO:0000256" key="16">
    <source>
        <dbReference type="SAM" id="SignalP"/>
    </source>
</evidence>
<evidence type="ECO:0000256" key="10">
    <source>
        <dbReference type="ARBA" id="ARBA00023316"/>
    </source>
</evidence>
<dbReference type="GO" id="GO:0005576">
    <property type="term" value="C:extracellular region"/>
    <property type="evidence" value="ECO:0007669"/>
    <property type="project" value="UniProtKB-SubCell"/>
</dbReference>
<dbReference type="GO" id="GO:0000272">
    <property type="term" value="P:polysaccharide catabolic process"/>
    <property type="evidence" value="ECO:0007669"/>
    <property type="project" value="UniProtKB-KW"/>
</dbReference>
<dbReference type="InterPro" id="IPR000743">
    <property type="entry name" value="Glyco_hydro_28"/>
</dbReference>
<evidence type="ECO:0000256" key="7">
    <source>
        <dbReference type="ARBA" id="ARBA00023180"/>
    </source>
</evidence>
<evidence type="ECO:0000256" key="6">
    <source>
        <dbReference type="ARBA" id="ARBA00023157"/>
    </source>
</evidence>
<dbReference type="Pfam" id="PF00295">
    <property type="entry name" value="Glyco_hydro_28"/>
    <property type="match status" value="2"/>
</dbReference>
<keyword evidence="9 15" id="KW-0326">Glycosidase</keyword>
<dbReference type="PANTHER" id="PTHR31736">
    <property type="match status" value="1"/>
</dbReference>
<dbReference type="STRING" id="436010.A0A166MB62"/>
<evidence type="ECO:0000256" key="1">
    <source>
        <dbReference type="ARBA" id="ARBA00004613"/>
    </source>
</evidence>
<accession>A0A166MB62</accession>
<keyword evidence="11" id="KW-0624">Polysaccharide degradation</keyword>
<evidence type="ECO:0000256" key="3">
    <source>
        <dbReference type="ARBA" id="ARBA00022525"/>
    </source>
</evidence>
<evidence type="ECO:0000256" key="12">
    <source>
        <dbReference type="ARBA" id="ARBA00037312"/>
    </source>
</evidence>
<evidence type="ECO:0000256" key="5">
    <source>
        <dbReference type="ARBA" id="ARBA00022801"/>
    </source>
</evidence>
<sequence length="457" mass="48494">MIAAIPLLLLQAVASCASYVAPTSLDNAPRAAGPKCVVYPGGYGIDDSDRVLDAFEKCGNGGTIVFPAHHVYNIGKRLETRAQNAFVQLHGVFRFTPDISYWANNSFPVVLQNQLTAWHFIANDTVMEGGAYGQGGIDGNGQTWYSWSKGGSNTPGRPMSIDVYQSRNVVIKDFTIRQPQFWAVIVESSNNITLQGFLVNATNTDPAANGTNWVQNTDGCDTYRSDDIKILDWVYDGGDDCIAFKGNSTNIVVNNVTCTGGTGIAFGSVGQYPGAPDNIMNVSISSIVTLPPTYTGVGLGQSVSSGVYFKSWIGEAVGTPPNGGGGGTGITKNVTVKDVSLTGADAPVYITSCLSYELAIDPTANPFQYCNTSTYLFEDLSFKNITGQTTGRLGATTLTLNCSSAAPCKNIKFEDYAVTAPLNYKGTSVPTNSTIAIACMNEQNVTGVNCTQIHNPS</sequence>
<dbReference type="GO" id="GO:0004650">
    <property type="term" value="F:polygalacturonase activity"/>
    <property type="evidence" value="ECO:0007669"/>
    <property type="project" value="InterPro"/>
</dbReference>
<dbReference type="EMBL" id="KV417530">
    <property type="protein sequence ID" value="KZP23818.1"/>
    <property type="molecule type" value="Genomic_DNA"/>
</dbReference>
<comment type="catalytic activity">
    <reaction evidence="14">
        <text>[(1-&gt;4)-alpha-D-galacturonosyl](n) + H2O = alpha-D-galacturonate + [(1-&gt;4)-alpha-D-galacturonosyl](n-1)</text>
        <dbReference type="Rhea" id="RHEA:14117"/>
        <dbReference type="Rhea" id="RHEA-COMP:14570"/>
        <dbReference type="Rhea" id="RHEA-COMP:14572"/>
        <dbReference type="ChEBI" id="CHEBI:15377"/>
        <dbReference type="ChEBI" id="CHEBI:58658"/>
        <dbReference type="ChEBI" id="CHEBI:140523"/>
        <dbReference type="EC" id="3.2.1.67"/>
    </reaction>
</comment>
<protein>
    <recommendedName>
        <fullName evidence="13">galacturonan 1,4-alpha-galacturonidase</fullName>
        <ecNumber evidence="13">3.2.1.67</ecNumber>
    </recommendedName>
</protein>
<proteinExistence type="inferred from homology"/>
<dbReference type="PANTHER" id="PTHR31736:SF12">
    <property type="entry name" value="EXO-POLYGALACTURONASE, PUTATIVE-RELATED"/>
    <property type="match status" value="1"/>
</dbReference>
<evidence type="ECO:0000256" key="9">
    <source>
        <dbReference type="ARBA" id="ARBA00023295"/>
    </source>
</evidence>
<reference evidence="17 18" key="1">
    <citation type="journal article" date="2016" name="Mol. Biol. Evol.">
        <title>Comparative Genomics of Early-Diverging Mushroom-Forming Fungi Provides Insights into the Origins of Lignocellulose Decay Capabilities.</title>
        <authorList>
            <person name="Nagy L.G."/>
            <person name="Riley R."/>
            <person name="Tritt A."/>
            <person name="Adam C."/>
            <person name="Daum C."/>
            <person name="Floudas D."/>
            <person name="Sun H."/>
            <person name="Yadav J.S."/>
            <person name="Pangilinan J."/>
            <person name="Larsson K.H."/>
            <person name="Matsuura K."/>
            <person name="Barry K."/>
            <person name="Labutti K."/>
            <person name="Kuo R."/>
            <person name="Ohm R.A."/>
            <person name="Bhattacharya S.S."/>
            <person name="Shirouzu T."/>
            <person name="Yoshinaga Y."/>
            <person name="Martin F.M."/>
            <person name="Grigoriev I.V."/>
            <person name="Hibbett D.S."/>
        </authorList>
    </citation>
    <scope>NUCLEOTIDE SEQUENCE [LARGE SCALE GENOMIC DNA]</scope>
    <source>
        <strain evidence="17 18">CBS 109695</strain>
    </source>
</reference>
<keyword evidence="10" id="KW-0961">Cell wall biogenesis/degradation</keyword>
<dbReference type="SUPFAM" id="SSF51126">
    <property type="entry name" value="Pectin lyase-like"/>
    <property type="match status" value="1"/>
</dbReference>
<dbReference type="InterPro" id="IPR011050">
    <property type="entry name" value="Pectin_lyase_fold/virulence"/>
</dbReference>
<gene>
    <name evidence="17" type="ORF">FIBSPDRAFT_736780</name>
</gene>
<keyword evidence="5 15" id="KW-0378">Hydrolase</keyword>
<evidence type="ECO:0000256" key="4">
    <source>
        <dbReference type="ARBA" id="ARBA00022729"/>
    </source>
</evidence>
<keyword evidence="8" id="KW-0119">Carbohydrate metabolism</keyword>
<comment type="subcellular location">
    <subcellularLocation>
        <location evidence="1">Secreted</location>
    </subcellularLocation>
</comment>
<keyword evidence="3" id="KW-0964">Secreted</keyword>
<evidence type="ECO:0000256" key="14">
    <source>
        <dbReference type="ARBA" id="ARBA00048766"/>
    </source>
</evidence>
<dbReference type="EC" id="3.2.1.67" evidence="13"/>
<keyword evidence="6" id="KW-1015">Disulfide bond</keyword>
<comment type="function">
    <text evidence="12">Specific in hydrolyzing the terminal glycosidic bond of polygalacturonic acid and oligogalacturonates.</text>
</comment>
<dbReference type="GO" id="GO:0047911">
    <property type="term" value="F:galacturan 1,4-alpha-galacturonidase activity"/>
    <property type="evidence" value="ECO:0007669"/>
    <property type="project" value="UniProtKB-EC"/>
</dbReference>
<evidence type="ECO:0000256" key="15">
    <source>
        <dbReference type="RuleBase" id="RU361169"/>
    </source>
</evidence>